<protein>
    <submittedName>
        <fullName evidence="1">Uncharacterized protein</fullName>
    </submittedName>
</protein>
<keyword evidence="2" id="KW-1185">Reference proteome</keyword>
<evidence type="ECO:0000313" key="1">
    <source>
        <dbReference type="EMBL" id="RZC18820.1"/>
    </source>
</evidence>
<name>A0A445L6G6_GLYSO</name>
<gene>
    <name evidence="1" type="ORF">D0Y65_005867</name>
</gene>
<reference evidence="1 2" key="1">
    <citation type="submission" date="2018-09" db="EMBL/GenBank/DDBJ databases">
        <title>A high-quality reference genome of wild soybean provides a powerful tool to mine soybean genomes.</title>
        <authorList>
            <person name="Xie M."/>
            <person name="Chung C.Y.L."/>
            <person name="Li M.-W."/>
            <person name="Wong F.-L."/>
            <person name="Chan T.-F."/>
            <person name="Lam H.-M."/>
        </authorList>
    </citation>
    <scope>NUCLEOTIDE SEQUENCE [LARGE SCALE GENOMIC DNA]</scope>
    <source>
        <strain evidence="2">cv. W05</strain>
        <tissue evidence="1">Hypocotyl of etiolated seedlings</tissue>
    </source>
</reference>
<dbReference type="EMBL" id="QZWG01000003">
    <property type="protein sequence ID" value="RZC18820.1"/>
    <property type="molecule type" value="Genomic_DNA"/>
</dbReference>
<dbReference type="PANTHER" id="PTHR33116">
    <property type="entry name" value="REVERSE TRANSCRIPTASE ZINC-BINDING DOMAIN-CONTAINING PROTEIN-RELATED-RELATED"/>
    <property type="match status" value="1"/>
</dbReference>
<dbReference type="AlphaFoldDB" id="A0A445L6G6"/>
<dbReference type="Proteomes" id="UP000289340">
    <property type="component" value="Chromosome 3"/>
</dbReference>
<proteinExistence type="predicted"/>
<comment type="caution">
    <text evidence="1">The sequence shown here is derived from an EMBL/GenBank/DDBJ whole genome shotgun (WGS) entry which is preliminary data.</text>
</comment>
<evidence type="ECO:0000313" key="2">
    <source>
        <dbReference type="Proteomes" id="UP000289340"/>
    </source>
</evidence>
<dbReference type="PANTHER" id="PTHR33116:SF78">
    <property type="entry name" value="OS12G0587133 PROTEIN"/>
    <property type="match status" value="1"/>
</dbReference>
<sequence>MVTTTSTSAIQIACRSCCHFQRRCVCPTVVEFVGVKLQRRFLWGGGQDNNKIAWIAWEKVCLLKHKGGLGIKDIQTFNLALLGKWMWNLMQHQGSLWVAVLEAPYGDWRGLLEEGRANLQSIWWRDLKRGIQHSHYGISLQQQLKWKVEVGDKDDGRRNRRWQYWWLVITWSTWQLRNKILFSEATFDGNKLVEDATFLMWTWVHNLEKDFTIHFNQWSKIKRKMLLIYSSPATASSLYGGSQCHKG</sequence>
<accession>A0A445L6G6</accession>
<organism evidence="1 2">
    <name type="scientific">Glycine soja</name>
    <name type="common">Wild soybean</name>
    <dbReference type="NCBI Taxonomy" id="3848"/>
    <lineage>
        <taxon>Eukaryota</taxon>
        <taxon>Viridiplantae</taxon>
        <taxon>Streptophyta</taxon>
        <taxon>Embryophyta</taxon>
        <taxon>Tracheophyta</taxon>
        <taxon>Spermatophyta</taxon>
        <taxon>Magnoliopsida</taxon>
        <taxon>eudicotyledons</taxon>
        <taxon>Gunneridae</taxon>
        <taxon>Pentapetalae</taxon>
        <taxon>rosids</taxon>
        <taxon>fabids</taxon>
        <taxon>Fabales</taxon>
        <taxon>Fabaceae</taxon>
        <taxon>Papilionoideae</taxon>
        <taxon>50 kb inversion clade</taxon>
        <taxon>NPAAA clade</taxon>
        <taxon>indigoferoid/millettioid clade</taxon>
        <taxon>Phaseoleae</taxon>
        <taxon>Glycine</taxon>
        <taxon>Glycine subgen. Soja</taxon>
    </lineage>
</organism>